<proteinExistence type="predicted"/>
<dbReference type="RefSeq" id="WP_051429762.1">
    <property type="nucleotide sequence ID" value="NZ_CP033367.1"/>
</dbReference>
<dbReference type="Proteomes" id="UP000503017">
    <property type="component" value="Chromosome"/>
</dbReference>
<reference evidence="1 2" key="1">
    <citation type="submission" date="2018-10" db="EMBL/GenBank/DDBJ databases">
        <authorList>
            <person name="Perry B.J."/>
            <person name="Sullivan J.T."/>
            <person name="Murphy R.J.T."/>
            <person name="Ramsay J.P."/>
            <person name="Ronson C.W."/>
        </authorList>
    </citation>
    <scope>NUCLEOTIDE SEQUENCE [LARGE SCALE GENOMIC DNA]</scope>
    <source>
        <strain evidence="1 2">R88b</strain>
    </source>
</reference>
<evidence type="ECO:0000313" key="2">
    <source>
        <dbReference type="Proteomes" id="UP000503017"/>
    </source>
</evidence>
<evidence type="ECO:0000313" key="1">
    <source>
        <dbReference type="EMBL" id="QKD00120.1"/>
    </source>
</evidence>
<gene>
    <name evidence="1" type="ORF">EB235_00415</name>
</gene>
<organism evidence="1 2">
    <name type="scientific">Mesorhizobium loti R88b</name>
    <dbReference type="NCBI Taxonomy" id="935548"/>
    <lineage>
        <taxon>Bacteria</taxon>
        <taxon>Pseudomonadati</taxon>
        <taxon>Pseudomonadota</taxon>
        <taxon>Alphaproteobacteria</taxon>
        <taxon>Hyphomicrobiales</taxon>
        <taxon>Phyllobacteriaceae</taxon>
        <taxon>Mesorhizobium</taxon>
    </lineage>
</organism>
<accession>A0A6M7W8Y8</accession>
<protein>
    <submittedName>
        <fullName evidence="1">DUF768 domain-containing protein</fullName>
    </submittedName>
</protein>
<name>A0A6M7W8Y8_RHILI</name>
<dbReference type="EMBL" id="CP033367">
    <property type="protein sequence ID" value="QKD00120.1"/>
    <property type="molecule type" value="Genomic_DNA"/>
</dbReference>
<dbReference type="AlphaFoldDB" id="A0A6M7W8Y8"/>
<sequence>MKALTKDDLKTEADLSEDADLIVNRTGHFVEDWIEEHVVEQPTRVLAGVDVAQELATQCIADAKDKGIAAEDIQEEVGDLREYIAEAIDEEGGSLGSAKV</sequence>